<dbReference type="InterPro" id="IPR001680">
    <property type="entry name" value="WD40_rpt"/>
</dbReference>
<organism evidence="4">
    <name type="scientific">Cuerna arida</name>
    <dbReference type="NCBI Taxonomy" id="1464854"/>
    <lineage>
        <taxon>Eukaryota</taxon>
        <taxon>Metazoa</taxon>
        <taxon>Ecdysozoa</taxon>
        <taxon>Arthropoda</taxon>
        <taxon>Hexapoda</taxon>
        <taxon>Insecta</taxon>
        <taxon>Pterygota</taxon>
        <taxon>Neoptera</taxon>
        <taxon>Paraneoptera</taxon>
        <taxon>Hemiptera</taxon>
        <taxon>Auchenorrhyncha</taxon>
        <taxon>Membracoidea</taxon>
        <taxon>Cicadellidae</taxon>
        <taxon>Cicadellinae</taxon>
        <taxon>Proconiini</taxon>
        <taxon>Cuerna</taxon>
    </lineage>
</organism>
<evidence type="ECO:0000256" key="1">
    <source>
        <dbReference type="ARBA" id="ARBA00038279"/>
    </source>
</evidence>
<dbReference type="InterPro" id="IPR051150">
    <property type="entry name" value="SWT21/TCAB1_mRNA_Telomere"/>
</dbReference>
<dbReference type="PANTHER" id="PTHR13211:SF0">
    <property type="entry name" value="TELOMERASE CAJAL BODY PROTEIN 1"/>
    <property type="match status" value="1"/>
</dbReference>
<dbReference type="InterPro" id="IPR015943">
    <property type="entry name" value="WD40/YVTN_repeat-like_dom_sf"/>
</dbReference>
<evidence type="ECO:0000256" key="2">
    <source>
        <dbReference type="ARBA" id="ARBA00041558"/>
    </source>
</evidence>
<feature type="non-terminal residue" evidence="4">
    <location>
        <position position="353"/>
    </location>
</feature>
<accession>A0A1B6FLY0</accession>
<dbReference type="EMBL" id="GECZ01018590">
    <property type="protein sequence ID" value="JAS51179.1"/>
    <property type="molecule type" value="Transcribed_RNA"/>
</dbReference>
<feature type="non-terminal residue" evidence="4">
    <location>
        <position position="1"/>
    </location>
</feature>
<dbReference type="SMART" id="SM00320">
    <property type="entry name" value="WD40"/>
    <property type="match status" value="3"/>
</dbReference>
<evidence type="ECO:0000256" key="3">
    <source>
        <dbReference type="SAM" id="MobiDB-lite"/>
    </source>
</evidence>
<dbReference type="GO" id="GO:0003723">
    <property type="term" value="F:RNA binding"/>
    <property type="evidence" value="ECO:0007669"/>
    <property type="project" value="TreeGrafter"/>
</dbReference>
<dbReference type="PANTHER" id="PTHR13211">
    <property type="entry name" value="TELOMERASE CAJAL BODY PROTEIN 1"/>
    <property type="match status" value="1"/>
</dbReference>
<reference evidence="4" key="1">
    <citation type="submission" date="2015-11" db="EMBL/GenBank/DDBJ databases">
        <title>De novo transcriptome assembly of four potential Pierce s Disease insect vectors from Arizona vineyards.</title>
        <authorList>
            <person name="Tassone E.E."/>
        </authorList>
    </citation>
    <scope>NUCLEOTIDE SEQUENCE</scope>
</reference>
<gene>
    <name evidence="4" type="ORF">g.14872</name>
</gene>
<dbReference type="Gene3D" id="2.130.10.10">
    <property type="entry name" value="YVTN repeat-like/Quinoprotein amine dehydrogenase"/>
    <property type="match status" value="1"/>
</dbReference>
<dbReference type="SUPFAM" id="SSF50978">
    <property type="entry name" value="WD40 repeat-like"/>
    <property type="match status" value="1"/>
</dbReference>
<name>A0A1B6FLY0_9HEMI</name>
<dbReference type="GO" id="GO:0030576">
    <property type="term" value="P:Cajal body organization"/>
    <property type="evidence" value="ECO:0007669"/>
    <property type="project" value="TreeGrafter"/>
</dbReference>
<feature type="compositionally biased region" description="Basic and acidic residues" evidence="3">
    <location>
        <begin position="97"/>
        <end position="107"/>
    </location>
</feature>
<dbReference type="AlphaFoldDB" id="A0A1B6FLY0"/>
<feature type="region of interest" description="Disordered" evidence="3">
    <location>
        <begin position="97"/>
        <end position="129"/>
    </location>
</feature>
<sequence length="353" mass="39181">RCLANLKICLEVYFCFNLGHIRHSKNDSTLYNETILLNSLTSLIVNVVTVMKELNGVLSPKSAGAMEDCIIQISDTKNGIIQETTCSEEVGLKTKQIENNTTDRAEEASDSVHMSGQEGTSKNCSGTEGTSIKENINNDQLYLQNAKLLTGAWNEFIHNEKHEVFLKGCKWSPDGTCLLTNSNDSLMRLFDLPMSLYNCDKLTIFDFPELKPSLKTKVGGLVYDYCWYPFMTSTNPDTCCFVTTSFCSPIHLWDAFSGKLRCSYKGYNALDEMHAALSVVFNPSGELLLSGYKNSINIFRTDVPGRDFTIIPTKDLCDQKGIVSCIAVNPSMPNIFAAGTYSKSVAWMDMPSA</sequence>
<evidence type="ECO:0000313" key="4">
    <source>
        <dbReference type="EMBL" id="JAS51179.1"/>
    </source>
</evidence>
<dbReference type="GO" id="GO:0015030">
    <property type="term" value="C:Cajal body"/>
    <property type="evidence" value="ECO:0007669"/>
    <property type="project" value="TreeGrafter"/>
</dbReference>
<comment type="similarity">
    <text evidence="1">Belongs to the TCAB1 family.</text>
</comment>
<dbReference type="Pfam" id="PF00400">
    <property type="entry name" value="WD40"/>
    <property type="match status" value="1"/>
</dbReference>
<dbReference type="InterPro" id="IPR036322">
    <property type="entry name" value="WD40_repeat_dom_sf"/>
</dbReference>
<protein>
    <recommendedName>
        <fullName evidence="2">WD repeat-containing protein 79</fullName>
    </recommendedName>
</protein>
<feature type="compositionally biased region" description="Polar residues" evidence="3">
    <location>
        <begin position="112"/>
        <end position="129"/>
    </location>
</feature>
<proteinExistence type="inferred from homology"/>